<dbReference type="Ensembl" id="ENSXETT00000120258">
    <property type="protein sequence ID" value="ENSXETP00000102049"/>
    <property type="gene ID" value="ENSXETG00000045221"/>
</dbReference>
<accession>A0A803J2K1</accession>
<protein>
    <recommendedName>
        <fullName evidence="4">Neural proliferation differentiation and control protein 1</fullName>
    </recommendedName>
</protein>
<dbReference type="PANTHER" id="PTHR23352">
    <property type="entry name" value="NEURAL PROLIFERATION DIFFERENTIATION AND CONTROL PROTEIN-1 NPDC-1 PROTEIN"/>
    <property type="match status" value="1"/>
</dbReference>
<dbReference type="PANTHER" id="PTHR23352:SF4">
    <property type="entry name" value="NEURAL PROLIFERATION DIFFERENTIATION AND CONTROL PROTEIN 1"/>
    <property type="match status" value="1"/>
</dbReference>
<dbReference type="GeneTree" id="ENSGT00440000038604"/>
<dbReference type="InParanoid" id="A0A803J2K1"/>
<name>A0A803J2K1_XENTR</name>
<evidence type="ECO:0000256" key="1">
    <source>
        <dbReference type="SAM" id="MobiDB-lite"/>
    </source>
</evidence>
<proteinExistence type="predicted"/>
<sequence length="308" mass="33223">VRHGAVSPRISLKGWGLPEVQGLGVRPGWGPFCAAFLLLCGGARGGPADHCPGKLTCLTQRRFNCAPGSNTCGPCLKDHQEKDGRCRQKFRHNAVHFAPNRFDPIIERDIDHLAALLAKQDSGSPTQDGNTTQSQPLQNGPPSGAAGRSGTPAGSTAMPRRGATKPANDALLLGVVVGCAIAGLVALVVAGIYWCRMHREMKLAQKVDYTSYKSSPPPPYEKTSPGDKKLAQSAQMYHYQHQKQQMISMEKNKDEPKHPDSALTSEDENEDGDFTVYECPGLAPTGEMEVKNPLFDDSTLHHPTHSAP</sequence>
<evidence type="ECO:0008006" key="4">
    <source>
        <dbReference type="Google" id="ProtNLM"/>
    </source>
</evidence>
<keyword evidence="2" id="KW-0812">Transmembrane</keyword>
<dbReference type="AlphaFoldDB" id="A0A803J2K1"/>
<feature type="compositionally biased region" description="Basic and acidic residues" evidence="1">
    <location>
        <begin position="250"/>
        <end position="260"/>
    </location>
</feature>
<dbReference type="GO" id="GO:0016020">
    <property type="term" value="C:membrane"/>
    <property type="evidence" value="ECO:0007669"/>
    <property type="project" value="InterPro"/>
</dbReference>
<dbReference type="FunCoup" id="A0A803J2K1">
    <property type="interactions" value="484"/>
</dbReference>
<evidence type="ECO:0000256" key="2">
    <source>
        <dbReference type="SAM" id="Phobius"/>
    </source>
</evidence>
<keyword evidence="2" id="KW-0472">Membrane</keyword>
<feature type="transmembrane region" description="Helical" evidence="2">
    <location>
        <begin position="170"/>
        <end position="195"/>
    </location>
</feature>
<organism evidence="3">
    <name type="scientific">Xenopus tropicalis</name>
    <name type="common">Western clawed frog</name>
    <name type="synonym">Silurana tropicalis</name>
    <dbReference type="NCBI Taxonomy" id="8364"/>
    <lineage>
        <taxon>Eukaryota</taxon>
        <taxon>Metazoa</taxon>
        <taxon>Chordata</taxon>
        <taxon>Craniata</taxon>
        <taxon>Vertebrata</taxon>
        <taxon>Euteleostomi</taxon>
        <taxon>Amphibia</taxon>
        <taxon>Batrachia</taxon>
        <taxon>Anura</taxon>
        <taxon>Pipoidea</taxon>
        <taxon>Pipidae</taxon>
        <taxon>Xenopodinae</taxon>
        <taxon>Xenopus</taxon>
        <taxon>Silurana</taxon>
    </lineage>
</organism>
<reference evidence="3" key="2">
    <citation type="submission" date="2021-03" db="UniProtKB">
        <authorList>
            <consortium name="Ensembl"/>
        </authorList>
    </citation>
    <scope>IDENTIFICATION</scope>
</reference>
<feature type="region of interest" description="Disordered" evidence="1">
    <location>
        <begin position="121"/>
        <end position="162"/>
    </location>
</feature>
<dbReference type="Pfam" id="PF06809">
    <property type="entry name" value="NPDC1"/>
    <property type="match status" value="2"/>
</dbReference>
<feature type="region of interest" description="Disordered" evidence="1">
    <location>
        <begin position="210"/>
        <end position="308"/>
    </location>
</feature>
<feature type="compositionally biased region" description="Polar residues" evidence="1">
    <location>
        <begin position="121"/>
        <end position="141"/>
    </location>
</feature>
<keyword evidence="2" id="KW-1133">Transmembrane helix</keyword>
<reference evidence="3" key="1">
    <citation type="journal article" date="2010" name="Science">
        <title>The genome of the Western clawed frog Xenopus tropicalis.</title>
        <authorList>
            <person name="Hellsten U."/>
            <person name="Harland R.M."/>
            <person name="Gilchrist M.J."/>
            <person name="Hendrix D."/>
            <person name="Jurka J."/>
            <person name="Kapitonov V."/>
            <person name="Ovcharenko I."/>
            <person name="Putnam N.H."/>
            <person name="Shu S."/>
            <person name="Taher L."/>
            <person name="Blitz I.L."/>
            <person name="Blumberg B."/>
            <person name="Dichmann D.S."/>
            <person name="Dubchak I."/>
            <person name="Amaya E."/>
            <person name="Detter J.C."/>
            <person name="Fletcher R."/>
            <person name="Gerhard D.S."/>
            <person name="Goodstein D."/>
            <person name="Graves T."/>
            <person name="Grigoriev I.V."/>
            <person name="Grimwood J."/>
            <person name="Kawashima T."/>
            <person name="Lindquist E."/>
            <person name="Lucas S.M."/>
            <person name="Mead P.E."/>
            <person name="Mitros T."/>
            <person name="Ogino H."/>
            <person name="Ohta Y."/>
            <person name="Poliakov A.V."/>
            <person name="Pollet N."/>
            <person name="Robert J."/>
            <person name="Salamov A."/>
            <person name="Sater A.K."/>
            <person name="Schmutz J."/>
            <person name="Terry A."/>
            <person name="Vize P.D."/>
            <person name="Warren W.C."/>
            <person name="Wells D."/>
            <person name="Wills A."/>
            <person name="Wilson R.K."/>
            <person name="Zimmerman L.B."/>
            <person name="Zorn A.M."/>
            <person name="Grainger R."/>
            <person name="Grammer T."/>
            <person name="Khokha M.K."/>
            <person name="Richardson P.M."/>
            <person name="Rokhsar D.S."/>
        </authorList>
    </citation>
    <scope>NUCLEOTIDE SEQUENCE [LARGE SCALE GENOMIC DNA]</scope>
    <source>
        <strain evidence="3">Nigerian</strain>
    </source>
</reference>
<dbReference type="InterPro" id="IPR009635">
    <property type="entry name" value="NPDC1"/>
</dbReference>
<feature type="compositionally biased region" description="Low complexity" evidence="1">
    <location>
        <begin position="235"/>
        <end position="246"/>
    </location>
</feature>
<evidence type="ECO:0000313" key="3">
    <source>
        <dbReference type="Ensembl" id="ENSXETP00000102049"/>
    </source>
</evidence>